<dbReference type="InterPro" id="IPR008254">
    <property type="entry name" value="Flavodoxin/NO_synth"/>
</dbReference>
<dbReference type="HOGENOM" id="CLU_105338_0_0_2"/>
<dbReference type="Proteomes" id="UP000009296">
    <property type="component" value="Chromosome"/>
</dbReference>
<dbReference type="PANTHER" id="PTHR38030:SF2">
    <property type="entry name" value="PROTOPORPHYRINOGEN IX DEHYDROGENASE [QUINONE]"/>
    <property type="match status" value="1"/>
</dbReference>
<dbReference type="OrthoDB" id="63875at2157"/>
<dbReference type="InterPro" id="IPR029039">
    <property type="entry name" value="Flavoprotein-like_sf"/>
</dbReference>
<dbReference type="InterPro" id="IPR026816">
    <property type="entry name" value="Flavodoxin_dom"/>
</dbReference>
<dbReference type="PROSITE" id="PS50902">
    <property type="entry name" value="FLAVODOXIN_LIKE"/>
    <property type="match status" value="1"/>
</dbReference>
<name>F8AMU8_METOI</name>
<evidence type="ECO:0000313" key="2">
    <source>
        <dbReference type="EMBL" id="AEH06934.1"/>
    </source>
</evidence>
<sequence length="149" mass="16739">MKTLIICKSIHHGNTKKIANAMAEILNAEVIAPENVNLEDIGKYDLIGFGSGIYFGKHNKELLKLADSLPCGHKPVFIFSTSGFWLNKFHKPLVDRLKSKGYDILGEFNCKGFHNWTIFKLIGGINKGHPNKKDIENAKKFAEDLKNNI</sequence>
<proteinExistence type="predicted"/>
<dbReference type="SUPFAM" id="SSF52218">
    <property type="entry name" value="Flavoproteins"/>
    <property type="match status" value="1"/>
</dbReference>
<dbReference type="GO" id="GO:0006783">
    <property type="term" value="P:heme biosynthetic process"/>
    <property type="evidence" value="ECO:0007669"/>
    <property type="project" value="TreeGrafter"/>
</dbReference>
<keyword evidence="3" id="KW-1185">Reference proteome</keyword>
<evidence type="ECO:0000313" key="3">
    <source>
        <dbReference type="Proteomes" id="UP000009296"/>
    </source>
</evidence>
<dbReference type="GO" id="GO:0010181">
    <property type="term" value="F:FMN binding"/>
    <property type="evidence" value="ECO:0007669"/>
    <property type="project" value="InterPro"/>
</dbReference>
<evidence type="ECO:0000259" key="1">
    <source>
        <dbReference type="PROSITE" id="PS50902"/>
    </source>
</evidence>
<dbReference type="Pfam" id="PF12724">
    <property type="entry name" value="Flavodoxin_5"/>
    <property type="match status" value="1"/>
</dbReference>
<dbReference type="eggNOG" id="arCOG00519">
    <property type="taxonomic scope" value="Archaea"/>
</dbReference>
<dbReference type="RefSeq" id="WP_013867118.1">
    <property type="nucleotide sequence ID" value="NC_015636.1"/>
</dbReference>
<dbReference type="KEGG" id="mok:Metok_0964"/>
<dbReference type="Gene3D" id="3.40.50.360">
    <property type="match status" value="1"/>
</dbReference>
<reference evidence="2" key="1">
    <citation type="submission" date="2011-05" db="EMBL/GenBank/DDBJ databases">
        <title>Complete sequence of chromosome of Methanothermococcus okinawensis IH1.</title>
        <authorList>
            <consortium name="US DOE Joint Genome Institute"/>
            <person name="Lucas S."/>
            <person name="Han J."/>
            <person name="Lapidus A."/>
            <person name="Cheng J.-F."/>
            <person name="Goodwin L."/>
            <person name="Pitluck S."/>
            <person name="Peters L."/>
            <person name="Mikhailova N."/>
            <person name="Held B."/>
            <person name="Han C."/>
            <person name="Tapia R."/>
            <person name="Land M."/>
            <person name="Hauser L."/>
            <person name="Kyrpides N."/>
            <person name="Ivanova N."/>
            <person name="Pagani I."/>
            <person name="Sieprawska-Lupa M."/>
            <person name="Takai K."/>
            <person name="Miyazaki J."/>
            <person name="Whitman W."/>
            <person name="Woyke T."/>
        </authorList>
    </citation>
    <scope>NUCLEOTIDE SEQUENCE [LARGE SCALE GENOMIC DNA]</scope>
    <source>
        <strain evidence="2">IH1</strain>
    </source>
</reference>
<organism evidence="2 3">
    <name type="scientific">Methanothermococcus okinawensis (strain DSM 14208 / JCM 11175 / IH1)</name>
    <dbReference type="NCBI Taxonomy" id="647113"/>
    <lineage>
        <taxon>Archaea</taxon>
        <taxon>Methanobacteriati</taxon>
        <taxon>Methanobacteriota</taxon>
        <taxon>Methanomada group</taxon>
        <taxon>Methanococci</taxon>
        <taxon>Methanococcales</taxon>
        <taxon>Methanococcaceae</taxon>
        <taxon>Methanothermococcus</taxon>
    </lineage>
</organism>
<protein>
    <submittedName>
        <fullName evidence="2">Flavodoxin</fullName>
    </submittedName>
</protein>
<gene>
    <name evidence="2" type="ordered locus">Metok_0964</name>
</gene>
<dbReference type="AlphaFoldDB" id="F8AMU8"/>
<dbReference type="PANTHER" id="PTHR38030">
    <property type="entry name" value="PROTOPORPHYRINOGEN IX DEHYDROGENASE [MENAQUINONE]"/>
    <property type="match status" value="1"/>
</dbReference>
<dbReference type="STRING" id="647113.Metok_0964"/>
<dbReference type="EMBL" id="CP002792">
    <property type="protein sequence ID" value="AEH06934.1"/>
    <property type="molecule type" value="Genomic_DNA"/>
</dbReference>
<dbReference type="GeneID" id="10773116"/>
<dbReference type="GO" id="GO:0070819">
    <property type="term" value="F:menaquinone-dependent protoporphyrinogen oxidase activity"/>
    <property type="evidence" value="ECO:0007669"/>
    <property type="project" value="TreeGrafter"/>
</dbReference>
<feature type="domain" description="Flavodoxin-like" evidence="1">
    <location>
        <begin position="4"/>
        <end position="146"/>
    </location>
</feature>
<accession>F8AMU8</accession>
<dbReference type="InterPro" id="IPR052200">
    <property type="entry name" value="Protoporphyrinogen_IX_DH"/>
</dbReference>